<evidence type="ECO:0000256" key="2">
    <source>
        <dbReference type="ARBA" id="ARBA00023125"/>
    </source>
</evidence>
<keyword evidence="7" id="KW-1185">Reference proteome</keyword>
<dbReference type="Gene3D" id="1.10.357.10">
    <property type="entry name" value="Tetracycline Repressor, domain 2"/>
    <property type="match status" value="1"/>
</dbReference>
<name>A0A1H1FMC3_9ACTN</name>
<evidence type="ECO:0000256" key="4">
    <source>
        <dbReference type="PROSITE-ProRule" id="PRU00335"/>
    </source>
</evidence>
<dbReference type="OrthoDB" id="3212503at2"/>
<dbReference type="GO" id="GO:0000976">
    <property type="term" value="F:transcription cis-regulatory region binding"/>
    <property type="evidence" value="ECO:0007669"/>
    <property type="project" value="TreeGrafter"/>
</dbReference>
<evidence type="ECO:0000313" key="6">
    <source>
        <dbReference type="EMBL" id="SDR02061.1"/>
    </source>
</evidence>
<proteinExistence type="predicted"/>
<keyword evidence="3" id="KW-0804">Transcription</keyword>
<evidence type="ECO:0000259" key="5">
    <source>
        <dbReference type="PROSITE" id="PS50977"/>
    </source>
</evidence>
<dbReference type="Pfam" id="PF00440">
    <property type="entry name" value="TetR_N"/>
    <property type="match status" value="1"/>
</dbReference>
<evidence type="ECO:0000313" key="7">
    <source>
        <dbReference type="Proteomes" id="UP000183053"/>
    </source>
</evidence>
<accession>A0A1H1FMC3</accession>
<dbReference type="SUPFAM" id="SSF46689">
    <property type="entry name" value="Homeodomain-like"/>
    <property type="match status" value="1"/>
</dbReference>
<dbReference type="AlphaFoldDB" id="A0A1H1FMC3"/>
<dbReference type="Proteomes" id="UP000183053">
    <property type="component" value="Unassembled WGS sequence"/>
</dbReference>
<evidence type="ECO:0000256" key="1">
    <source>
        <dbReference type="ARBA" id="ARBA00023015"/>
    </source>
</evidence>
<protein>
    <submittedName>
        <fullName evidence="6">DNA-binding transcriptional regulator, AcrR family</fullName>
    </submittedName>
</protein>
<dbReference type="InterPro" id="IPR001647">
    <property type="entry name" value="HTH_TetR"/>
</dbReference>
<dbReference type="PANTHER" id="PTHR30055:SF234">
    <property type="entry name" value="HTH-TYPE TRANSCRIPTIONAL REGULATOR BETI"/>
    <property type="match status" value="1"/>
</dbReference>
<dbReference type="PANTHER" id="PTHR30055">
    <property type="entry name" value="HTH-TYPE TRANSCRIPTIONAL REGULATOR RUTR"/>
    <property type="match status" value="1"/>
</dbReference>
<organism evidence="6 7">
    <name type="scientific">Tsukamurella pulmonis</name>
    <dbReference type="NCBI Taxonomy" id="47312"/>
    <lineage>
        <taxon>Bacteria</taxon>
        <taxon>Bacillati</taxon>
        <taxon>Actinomycetota</taxon>
        <taxon>Actinomycetes</taxon>
        <taxon>Mycobacteriales</taxon>
        <taxon>Tsukamurellaceae</taxon>
        <taxon>Tsukamurella</taxon>
    </lineage>
</organism>
<dbReference type="InterPro" id="IPR009057">
    <property type="entry name" value="Homeodomain-like_sf"/>
</dbReference>
<evidence type="ECO:0000256" key="3">
    <source>
        <dbReference type="ARBA" id="ARBA00023163"/>
    </source>
</evidence>
<dbReference type="STRING" id="47312.SAMN04489765_2798"/>
<reference evidence="7" key="1">
    <citation type="submission" date="2016-10" db="EMBL/GenBank/DDBJ databases">
        <authorList>
            <person name="Varghese N."/>
            <person name="Submissions S."/>
        </authorList>
    </citation>
    <scope>NUCLEOTIDE SEQUENCE [LARGE SCALE GENOMIC DNA]</scope>
    <source>
        <strain evidence="7">DSM 44142</strain>
    </source>
</reference>
<feature type="DNA-binding region" description="H-T-H motif" evidence="4">
    <location>
        <begin position="36"/>
        <end position="55"/>
    </location>
</feature>
<keyword evidence="1" id="KW-0805">Transcription regulation</keyword>
<keyword evidence="2 4" id="KW-0238">DNA-binding</keyword>
<dbReference type="InterPro" id="IPR050109">
    <property type="entry name" value="HTH-type_TetR-like_transc_reg"/>
</dbReference>
<dbReference type="PROSITE" id="PS50977">
    <property type="entry name" value="HTH_TETR_2"/>
    <property type="match status" value="1"/>
</dbReference>
<dbReference type="GO" id="GO:0003700">
    <property type="term" value="F:DNA-binding transcription factor activity"/>
    <property type="evidence" value="ECO:0007669"/>
    <property type="project" value="TreeGrafter"/>
</dbReference>
<gene>
    <name evidence="6" type="ORF">SAMN04489765_2798</name>
</gene>
<dbReference type="RefSeq" id="WP_068533826.1">
    <property type="nucleotide sequence ID" value="NZ_AP025457.1"/>
</dbReference>
<feature type="domain" description="HTH tetR-type" evidence="5">
    <location>
        <begin position="15"/>
        <end position="73"/>
    </location>
</feature>
<dbReference type="EMBL" id="FNLF01000002">
    <property type="protein sequence ID" value="SDR02061.1"/>
    <property type="molecule type" value="Genomic_DNA"/>
</dbReference>
<sequence length="205" mass="22304">MARRGWGGSPPGGDEEASARIVAAAVEIIGERGTTSIAEVADALGVIRQTVYRYFPTVDALLQAAAVQSVGAFLDRLAAHVHGIDDPAEAVVEGIVFTLDQVPRAPHLRLMLAGEYSHTEAIASGQAMAFGMTMIQRFDVDWSAHGYDEQRLRELVEFQLRIMQSFFISPGDPPRAQDELRAYLRRWVAPAVGDLRCNPAATLDS</sequence>